<accession>A0A6C0BU54</accession>
<dbReference type="EMBL" id="MN739257">
    <property type="protein sequence ID" value="QHS95776.1"/>
    <property type="molecule type" value="Genomic_DNA"/>
</dbReference>
<evidence type="ECO:0000313" key="2">
    <source>
        <dbReference type="EMBL" id="QHS95776.1"/>
    </source>
</evidence>
<proteinExistence type="predicted"/>
<reference evidence="2" key="1">
    <citation type="journal article" date="2020" name="Nature">
        <title>Giant virus diversity and host interactions through global metagenomics.</title>
        <authorList>
            <person name="Schulz F."/>
            <person name="Roux S."/>
            <person name="Paez-Espino D."/>
            <person name="Jungbluth S."/>
            <person name="Walsh D.A."/>
            <person name="Denef V.J."/>
            <person name="McMahon K.D."/>
            <person name="Konstantinidis K.T."/>
            <person name="Eloe-Fadrosh E.A."/>
            <person name="Kyrpides N.C."/>
            <person name="Woyke T."/>
        </authorList>
    </citation>
    <scope>NUCLEOTIDE SEQUENCE</scope>
    <source>
        <strain evidence="2">GVMAG-M-3300018868-6</strain>
    </source>
</reference>
<keyword evidence="1" id="KW-0472">Membrane</keyword>
<sequence length="56" mass="6944">MSKSENRIDYPKIFFQRRKFFKLFWNIYYLVAMETAGSLSCFGIYIIWLPWKRQVL</sequence>
<evidence type="ECO:0000256" key="1">
    <source>
        <dbReference type="SAM" id="Phobius"/>
    </source>
</evidence>
<organism evidence="2">
    <name type="scientific">viral metagenome</name>
    <dbReference type="NCBI Taxonomy" id="1070528"/>
    <lineage>
        <taxon>unclassified sequences</taxon>
        <taxon>metagenomes</taxon>
        <taxon>organismal metagenomes</taxon>
    </lineage>
</organism>
<dbReference type="AlphaFoldDB" id="A0A6C0BU54"/>
<protein>
    <submittedName>
        <fullName evidence="2">Uncharacterized protein</fullName>
    </submittedName>
</protein>
<keyword evidence="1" id="KW-0812">Transmembrane</keyword>
<keyword evidence="1" id="KW-1133">Transmembrane helix</keyword>
<name>A0A6C0BU54_9ZZZZ</name>
<feature type="transmembrane region" description="Helical" evidence="1">
    <location>
        <begin position="27"/>
        <end position="48"/>
    </location>
</feature>